<dbReference type="AlphaFoldDB" id="A0AAW1WDH2"/>
<sequence length="256" mass="29774">MCHIEIDCLTDPRILEDKLRRVCEIRLNDRWKHFKETLRKKILCSIYWNSAAVFLWRLACEYASIESIGDILVPPKNNVLSLLHETKVFQQSHTTGTRSFAQVRYEYGQVYSKAPDHLSFFTLTHMREDGEPIDTKSAQIIDDFKEKLKDYKDRNEEVTEVYSEVLGPEKRNKVRGFLAGVSWLDVPGVATQEQDISRELQELSVAYELQLEAANLAQQEAVQLRLEAIERENMLSLEVTNLVEKQRKEQPEAINM</sequence>
<dbReference type="Proteomes" id="UP001457282">
    <property type="component" value="Unassembled WGS sequence"/>
</dbReference>
<name>A0AAW1WDH2_RUBAR</name>
<dbReference type="EMBL" id="JBEDUW010000006">
    <property type="protein sequence ID" value="KAK9921688.1"/>
    <property type="molecule type" value="Genomic_DNA"/>
</dbReference>
<proteinExistence type="predicted"/>
<dbReference type="Pfam" id="PF03004">
    <property type="entry name" value="Transposase_24"/>
    <property type="match status" value="1"/>
</dbReference>
<evidence type="ECO:0000313" key="2">
    <source>
        <dbReference type="Proteomes" id="UP001457282"/>
    </source>
</evidence>
<protein>
    <submittedName>
        <fullName evidence="1">Uncharacterized protein</fullName>
    </submittedName>
</protein>
<organism evidence="1 2">
    <name type="scientific">Rubus argutus</name>
    <name type="common">Southern blackberry</name>
    <dbReference type="NCBI Taxonomy" id="59490"/>
    <lineage>
        <taxon>Eukaryota</taxon>
        <taxon>Viridiplantae</taxon>
        <taxon>Streptophyta</taxon>
        <taxon>Embryophyta</taxon>
        <taxon>Tracheophyta</taxon>
        <taxon>Spermatophyta</taxon>
        <taxon>Magnoliopsida</taxon>
        <taxon>eudicotyledons</taxon>
        <taxon>Gunneridae</taxon>
        <taxon>Pentapetalae</taxon>
        <taxon>rosids</taxon>
        <taxon>fabids</taxon>
        <taxon>Rosales</taxon>
        <taxon>Rosaceae</taxon>
        <taxon>Rosoideae</taxon>
        <taxon>Rosoideae incertae sedis</taxon>
        <taxon>Rubus</taxon>
    </lineage>
</organism>
<keyword evidence="2" id="KW-1185">Reference proteome</keyword>
<reference evidence="1 2" key="1">
    <citation type="journal article" date="2023" name="G3 (Bethesda)">
        <title>A chromosome-length genome assembly and annotation of blackberry (Rubus argutus, cv. 'Hillquist').</title>
        <authorList>
            <person name="Bruna T."/>
            <person name="Aryal R."/>
            <person name="Dudchenko O."/>
            <person name="Sargent D.J."/>
            <person name="Mead D."/>
            <person name="Buti M."/>
            <person name="Cavallini A."/>
            <person name="Hytonen T."/>
            <person name="Andres J."/>
            <person name="Pham M."/>
            <person name="Weisz D."/>
            <person name="Mascagni F."/>
            <person name="Usai G."/>
            <person name="Natali L."/>
            <person name="Bassil N."/>
            <person name="Fernandez G.E."/>
            <person name="Lomsadze A."/>
            <person name="Armour M."/>
            <person name="Olukolu B."/>
            <person name="Poorten T."/>
            <person name="Britton C."/>
            <person name="Davik J."/>
            <person name="Ashrafi H."/>
            <person name="Aiden E.L."/>
            <person name="Borodovsky M."/>
            <person name="Worthington M."/>
        </authorList>
    </citation>
    <scope>NUCLEOTIDE SEQUENCE [LARGE SCALE GENOMIC DNA]</scope>
    <source>
        <strain evidence="1">PI 553951</strain>
    </source>
</reference>
<evidence type="ECO:0000313" key="1">
    <source>
        <dbReference type="EMBL" id="KAK9921688.1"/>
    </source>
</evidence>
<comment type="caution">
    <text evidence="1">The sequence shown here is derived from an EMBL/GenBank/DDBJ whole genome shotgun (WGS) entry which is preliminary data.</text>
</comment>
<gene>
    <name evidence="1" type="ORF">M0R45_030190</name>
</gene>
<dbReference type="InterPro" id="IPR004252">
    <property type="entry name" value="Probable_transposase_24"/>
</dbReference>
<accession>A0AAW1WDH2</accession>